<comment type="caution">
    <text evidence="5">The sequence shown here is derived from an EMBL/GenBank/DDBJ whole genome shotgun (WGS) entry which is preliminary data.</text>
</comment>
<dbReference type="OMA" id="NIHHLFE"/>
<dbReference type="SUPFAM" id="SSF52540">
    <property type="entry name" value="P-loop containing nucleoside triphosphate hydrolases"/>
    <property type="match status" value="1"/>
</dbReference>
<dbReference type="Proteomes" id="UP000283634">
    <property type="component" value="Unassembled WGS sequence"/>
</dbReference>
<keyword evidence="1 3" id="KW-0547">Nucleotide-binding</keyword>
<dbReference type="Gene3D" id="1.20.890.10">
    <property type="entry name" value="cAMP-dependent protein kinase regulatory subunit, dimerization-anchoring domain"/>
    <property type="match status" value="1"/>
</dbReference>
<dbReference type="GeneID" id="40328242"/>
<dbReference type="RefSeq" id="XP_029238919.1">
    <property type="nucleotide sequence ID" value="XM_029381242.1"/>
</dbReference>
<keyword evidence="2 3" id="KW-0342">GTP-binding</keyword>
<keyword evidence="6" id="KW-1185">Reference proteome</keyword>
<dbReference type="InterPro" id="IPR006689">
    <property type="entry name" value="Small_GTPase_ARF/SAR"/>
</dbReference>
<dbReference type="InterPro" id="IPR005225">
    <property type="entry name" value="Small_GTP-bd"/>
</dbReference>
<sequence length="321" mass="35937">MAVTRKERGIDRPESGGAVTALPYIVITKHSMTSSEEEKRIAYCKKHNVHHLFELLATRLLVDRPENPFEYLREMLTKVEDSEKHKHSYDPTVLAPAINGAQQPLKKITLGTFGIDNAGKTTLISALGGKIELNTTPTVGFTPTKFQTEKYDICIFDLGGAANFRGIWVHYFHDCHGIMFVIDSAADETVVKESLKVLRDVAQHPYVKGKPLLVLANKRDLNNSQGTNVVPDGYLEGFLERDTAHRVVASCSISEDPDLEEGVEWLLAMVEKCYDTLEARVMHDTEAVREENKRKAVERLAAVKTASEKRNRYVDSVGGHF</sequence>
<accession>A0A422NK26</accession>
<dbReference type="VEuPathDB" id="TriTrypDB:TRSC58_06140"/>
<dbReference type="PROSITE" id="PS51417">
    <property type="entry name" value="ARF"/>
    <property type="match status" value="1"/>
</dbReference>
<dbReference type="GO" id="GO:0005525">
    <property type="term" value="F:GTP binding"/>
    <property type="evidence" value="ECO:0007669"/>
    <property type="project" value="UniProtKB-KW"/>
</dbReference>
<dbReference type="AlphaFoldDB" id="A0A422NK26"/>
<dbReference type="EMBL" id="MKGL01000124">
    <property type="protein sequence ID" value="RNF05842.1"/>
    <property type="molecule type" value="Genomic_DNA"/>
</dbReference>
<dbReference type="CDD" id="cd04161">
    <property type="entry name" value="Arl2l1_Arl13_like"/>
    <property type="match status" value="1"/>
</dbReference>
<evidence type="ECO:0000313" key="6">
    <source>
        <dbReference type="Proteomes" id="UP000283634"/>
    </source>
</evidence>
<feature type="binding site" evidence="3">
    <location>
        <begin position="114"/>
        <end position="121"/>
    </location>
    <ligand>
        <name>GTP</name>
        <dbReference type="ChEBI" id="CHEBI:37565"/>
    </ligand>
</feature>
<dbReference type="InterPro" id="IPR051995">
    <property type="entry name" value="Ciliary_GTPase"/>
</dbReference>
<dbReference type="PANTHER" id="PTHR46090:SF2">
    <property type="entry name" value="ADP-RIBOSYLATION FACTOR-LIKE PROTEIN 13B"/>
    <property type="match status" value="1"/>
</dbReference>
<reference evidence="5 6" key="1">
    <citation type="journal article" date="2018" name="BMC Genomics">
        <title>Genomic comparison of Trypanosoma conorhini and Trypanosoma rangeli to Trypanosoma cruzi strains of high and low virulence.</title>
        <authorList>
            <person name="Bradwell K.R."/>
            <person name="Koparde V.N."/>
            <person name="Matveyev A.V."/>
            <person name="Serrano M.G."/>
            <person name="Alves J.M."/>
            <person name="Parikh H."/>
            <person name="Huang B."/>
            <person name="Lee V."/>
            <person name="Espinosa-Alvarez O."/>
            <person name="Ortiz P.A."/>
            <person name="Costa-Martins A.G."/>
            <person name="Teixeira M.M."/>
            <person name="Buck G.A."/>
        </authorList>
    </citation>
    <scope>NUCLEOTIDE SEQUENCE [LARGE SCALE GENOMIC DNA]</scope>
    <source>
        <strain evidence="5 6">AM80</strain>
    </source>
</reference>
<dbReference type="Gene3D" id="3.40.50.300">
    <property type="entry name" value="P-loop containing nucleotide triphosphate hydrolases"/>
    <property type="match status" value="1"/>
</dbReference>
<dbReference type="NCBIfam" id="TIGR00231">
    <property type="entry name" value="small_GTP"/>
    <property type="match status" value="1"/>
</dbReference>
<feature type="binding site" evidence="3">
    <location>
        <begin position="217"/>
        <end position="220"/>
    </location>
    <ligand>
        <name>GTP</name>
        <dbReference type="ChEBI" id="CHEBI:37565"/>
    </ligand>
</feature>
<evidence type="ECO:0000256" key="3">
    <source>
        <dbReference type="PIRSR" id="PIRSR606689-1"/>
    </source>
</evidence>
<dbReference type="SMART" id="SM00177">
    <property type="entry name" value="ARF"/>
    <property type="match status" value="1"/>
</dbReference>
<dbReference type="GO" id="GO:0003924">
    <property type="term" value="F:GTPase activity"/>
    <property type="evidence" value="ECO:0007669"/>
    <property type="project" value="InterPro"/>
</dbReference>
<feature type="binding site" evidence="4">
    <location>
        <position position="121"/>
    </location>
    <ligand>
        <name>Mg(2+)</name>
        <dbReference type="ChEBI" id="CHEBI:18420"/>
    </ligand>
</feature>
<evidence type="ECO:0000256" key="2">
    <source>
        <dbReference type="ARBA" id="ARBA00023134"/>
    </source>
</evidence>
<dbReference type="Pfam" id="PF00025">
    <property type="entry name" value="Arf"/>
    <property type="match status" value="1"/>
</dbReference>
<evidence type="ECO:0000256" key="1">
    <source>
        <dbReference type="ARBA" id="ARBA00022741"/>
    </source>
</evidence>
<evidence type="ECO:0000256" key="4">
    <source>
        <dbReference type="PIRSR" id="PIRSR606689-2"/>
    </source>
</evidence>
<organism evidence="5 6">
    <name type="scientific">Trypanosoma rangeli</name>
    <dbReference type="NCBI Taxonomy" id="5698"/>
    <lineage>
        <taxon>Eukaryota</taxon>
        <taxon>Discoba</taxon>
        <taxon>Euglenozoa</taxon>
        <taxon>Kinetoplastea</taxon>
        <taxon>Metakinetoplastina</taxon>
        <taxon>Trypanosomatida</taxon>
        <taxon>Trypanosomatidae</taxon>
        <taxon>Trypanosoma</taxon>
        <taxon>Herpetosoma</taxon>
    </lineage>
</organism>
<dbReference type="SUPFAM" id="SSF47391">
    <property type="entry name" value="Dimerization-anchoring domain of cAMP-dependent PK regulatory subunit"/>
    <property type="match status" value="1"/>
</dbReference>
<dbReference type="PRINTS" id="PR00328">
    <property type="entry name" value="SAR1GTPBP"/>
</dbReference>
<feature type="binding site" evidence="4">
    <location>
        <position position="138"/>
    </location>
    <ligand>
        <name>Mg(2+)</name>
        <dbReference type="ChEBI" id="CHEBI:18420"/>
    </ligand>
</feature>
<dbReference type="InterPro" id="IPR027417">
    <property type="entry name" value="P-loop_NTPase"/>
</dbReference>
<keyword evidence="4" id="KW-0479">Metal-binding</keyword>
<dbReference type="SMART" id="SM00178">
    <property type="entry name" value="SAR"/>
    <property type="match status" value="1"/>
</dbReference>
<protein>
    <submittedName>
        <fullName evidence="5">ADP-ribosylation factor-like protein</fullName>
    </submittedName>
</protein>
<dbReference type="CDD" id="cd22981">
    <property type="entry name" value="DD_TbAK-like"/>
    <property type="match status" value="1"/>
</dbReference>
<dbReference type="OrthoDB" id="14717at2759"/>
<dbReference type="GO" id="GO:0046872">
    <property type="term" value="F:metal ion binding"/>
    <property type="evidence" value="ECO:0007669"/>
    <property type="project" value="UniProtKB-KW"/>
</dbReference>
<feature type="binding site" evidence="3">
    <location>
        <position position="160"/>
    </location>
    <ligand>
        <name>GTP</name>
        <dbReference type="ChEBI" id="CHEBI:37565"/>
    </ligand>
</feature>
<dbReference type="PANTHER" id="PTHR46090">
    <property type="entry name" value="ADP-RIBOSYLATION FACTOR-LIKE PROTEIN 13B"/>
    <property type="match status" value="1"/>
</dbReference>
<keyword evidence="4" id="KW-0460">Magnesium</keyword>
<name>A0A422NK26_TRYRA</name>
<proteinExistence type="predicted"/>
<dbReference type="FunFam" id="3.40.50.300:FF:002851">
    <property type="entry name" value="ADP-ribosylation factor-like protein"/>
    <property type="match status" value="1"/>
</dbReference>
<gene>
    <name evidence="5" type="ORF">TraAM80_04309</name>
</gene>
<evidence type="ECO:0000313" key="5">
    <source>
        <dbReference type="EMBL" id="RNF05842.1"/>
    </source>
</evidence>